<dbReference type="InterPro" id="IPR036397">
    <property type="entry name" value="RNaseH_sf"/>
</dbReference>
<dbReference type="PANTHER" id="PTHR48475:SF1">
    <property type="entry name" value="RNASE H TYPE-1 DOMAIN-CONTAINING PROTEIN"/>
    <property type="match status" value="1"/>
</dbReference>
<reference evidence="2 3" key="1">
    <citation type="submission" date="2019-08" db="EMBL/GenBank/DDBJ databases">
        <title>Draft genome sequences of two oriental melons (Cucumis melo L. var makuwa).</title>
        <authorList>
            <person name="Kwon S.-Y."/>
        </authorList>
    </citation>
    <scope>NUCLEOTIDE SEQUENCE [LARGE SCALE GENOMIC DNA]</scope>
    <source>
        <strain evidence="3">cv. SW 3</strain>
        <tissue evidence="2">Leaf</tissue>
    </source>
</reference>
<dbReference type="Pfam" id="PF13456">
    <property type="entry name" value="RVT_3"/>
    <property type="match status" value="1"/>
</dbReference>
<gene>
    <name evidence="2" type="ORF">E6C27_scaffold79G001530</name>
</gene>
<protein>
    <recommendedName>
        <fullName evidence="1">RNase H type-1 domain-containing protein</fullName>
    </recommendedName>
</protein>
<proteinExistence type="predicted"/>
<dbReference type="PANTHER" id="PTHR48475">
    <property type="entry name" value="RIBONUCLEASE H"/>
    <property type="match status" value="1"/>
</dbReference>
<evidence type="ECO:0000313" key="2">
    <source>
        <dbReference type="EMBL" id="KAA0062640.1"/>
    </source>
</evidence>
<dbReference type="InterPro" id="IPR002156">
    <property type="entry name" value="RNaseH_domain"/>
</dbReference>
<evidence type="ECO:0000259" key="1">
    <source>
        <dbReference type="Pfam" id="PF13456"/>
    </source>
</evidence>
<feature type="domain" description="RNase H type-1" evidence="1">
    <location>
        <begin position="132"/>
        <end position="173"/>
    </location>
</feature>
<dbReference type="Proteomes" id="UP000321393">
    <property type="component" value="Unassembled WGS sequence"/>
</dbReference>
<dbReference type="OrthoDB" id="6752380at2759"/>
<dbReference type="GO" id="GO:0004523">
    <property type="term" value="F:RNA-DNA hybrid ribonuclease activity"/>
    <property type="evidence" value="ECO:0007669"/>
    <property type="project" value="InterPro"/>
</dbReference>
<organism evidence="2 3">
    <name type="scientific">Cucumis melo var. makuwa</name>
    <name type="common">Oriental melon</name>
    <dbReference type="NCBI Taxonomy" id="1194695"/>
    <lineage>
        <taxon>Eukaryota</taxon>
        <taxon>Viridiplantae</taxon>
        <taxon>Streptophyta</taxon>
        <taxon>Embryophyta</taxon>
        <taxon>Tracheophyta</taxon>
        <taxon>Spermatophyta</taxon>
        <taxon>Magnoliopsida</taxon>
        <taxon>eudicotyledons</taxon>
        <taxon>Gunneridae</taxon>
        <taxon>Pentapetalae</taxon>
        <taxon>rosids</taxon>
        <taxon>fabids</taxon>
        <taxon>Cucurbitales</taxon>
        <taxon>Cucurbitaceae</taxon>
        <taxon>Benincaseae</taxon>
        <taxon>Cucumis</taxon>
    </lineage>
</organism>
<name>A0A5A7V5X8_CUCMM</name>
<comment type="caution">
    <text evidence="2">The sequence shown here is derived from an EMBL/GenBank/DDBJ whole genome shotgun (WGS) entry which is preliminary data.</text>
</comment>
<dbReference type="Gene3D" id="3.30.420.10">
    <property type="entry name" value="Ribonuclease H-like superfamily/Ribonuclease H"/>
    <property type="match status" value="1"/>
</dbReference>
<accession>A0A5A7V5X8</accession>
<dbReference type="EMBL" id="SSTE01004244">
    <property type="protein sequence ID" value="KAA0062640.1"/>
    <property type="molecule type" value="Genomic_DNA"/>
</dbReference>
<dbReference type="GO" id="GO:0003676">
    <property type="term" value="F:nucleic acid binding"/>
    <property type="evidence" value="ECO:0007669"/>
    <property type="project" value="InterPro"/>
</dbReference>
<sequence length="201" mass="23004">MPELNPKVESIILESNQGFIREVKYPTWIANIVLVRKKNGQLALFFSIDKLRHYMQAFMVHLVVKADPIKYVLFRASVCRLSGRPPSTVKLEVISGAGLSIILISPEKHMLPYSFVLAELCSNNLSLQYDVKHENLKSYFAYARQLMERFDSVMLEHVPRTENKRADTLANLATALTMPDDVNLNIPLYQRWIVPPIVSEC</sequence>
<dbReference type="AlphaFoldDB" id="A0A5A7V5X8"/>
<evidence type="ECO:0000313" key="3">
    <source>
        <dbReference type="Proteomes" id="UP000321393"/>
    </source>
</evidence>